<sequence>MVNCITLLLPCLLVLLPICHGKPVQLDSIKRMIQIIRKTIDTQIEEYSIEVNVSFKIPDCVPGKQPIQGLGSVAQSLRAFQRMDDSLQVLSAQLKLHLSSLSSYLERYMASLQCPTKEPASFEKLDACLKDYKAFSITLGLATLHRLKEYTNKLVLGLDTLKTC</sequence>
<organism evidence="7 8">
    <name type="scientific">Coilia grayii</name>
    <name type="common">Gray's grenadier anchovy</name>
    <dbReference type="NCBI Taxonomy" id="363190"/>
    <lineage>
        <taxon>Eukaryota</taxon>
        <taxon>Metazoa</taxon>
        <taxon>Chordata</taxon>
        <taxon>Craniata</taxon>
        <taxon>Vertebrata</taxon>
        <taxon>Euteleostomi</taxon>
        <taxon>Actinopterygii</taxon>
        <taxon>Neopterygii</taxon>
        <taxon>Teleostei</taxon>
        <taxon>Clupei</taxon>
        <taxon>Clupeiformes</taxon>
        <taxon>Clupeoidei</taxon>
        <taxon>Engraulidae</taxon>
        <taxon>Coilinae</taxon>
        <taxon>Coilia</taxon>
    </lineage>
</organism>
<evidence type="ECO:0000256" key="3">
    <source>
        <dbReference type="ARBA" id="ARBA00021421"/>
    </source>
</evidence>
<proteinExistence type="inferred from homology"/>
<dbReference type="PANTHER" id="PTHR11724">
    <property type="entry name" value="LEPTIN"/>
    <property type="match status" value="1"/>
</dbReference>
<dbReference type="EMBL" id="JBHFQA010000009">
    <property type="protein sequence ID" value="KAL2093702.1"/>
    <property type="molecule type" value="Genomic_DNA"/>
</dbReference>
<evidence type="ECO:0000256" key="2">
    <source>
        <dbReference type="ARBA" id="ARBA00005834"/>
    </source>
</evidence>
<keyword evidence="4" id="KW-0964">Secreted</keyword>
<evidence type="ECO:0000256" key="4">
    <source>
        <dbReference type="ARBA" id="ARBA00022525"/>
    </source>
</evidence>
<gene>
    <name evidence="7" type="ORF">ACEWY4_011014</name>
</gene>
<comment type="subcellular location">
    <subcellularLocation>
        <location evidence="1">Secreted</location>
    </subcellularLocation>
</comment>
<evidence type="ECO:0000256" key="1">
    <source>
        <dbReference type="ARBA" id="ARBA00004613"/>
    </source>
</evidence>
<name>A0ABD1K3K6_9TELE</name>
<evidence type="ECO:0000256" key="5">
    <source>
        <dbReference type="ARBA" id="ARBA00030981"/>
    </source>
</evidence>
<reference evidence="7 8" key="1">
    <citation type="submission" date="2024-09" db="EMBL/GenBank/DDBJ databases">
        <title>A chromosome-level genome assembly of Gray's grenadier anchovy, Coilia grayii.</title>
        <authorList>
            <person name="Fu Z."/>
        </authorList>
    </citation>
    <scope>NUCLEOTIDE SEQUENCE [LARGE SCALE GENOMIC DNA]</scope>
    <source>
        <strain evidence="7">G4</strain>
        <tissue evidence="7">Muscle</tissue>
    </source>
</reference>
<comment type="caution">
    <text evidence="7">The sequence shown here is derived from an EMBL/GenBank/DDBJ whole genome shotgun (WGS) entry which is preliminary data.</text>
</comment>
<dbReference type="Pfam" id="PF02024">
    <property type="entry name" value="Leptin"/>
    <property type="match status" value="1"/>
</dbReference>
<protein>
    <recommendedName>
        <fullName evidence="3">Leptin</fullName>
    </recommendedName>
    <alternativeName>
        <fullName evidence="5">Obesity factor</fullName>
    </alternativeName>
</protein>
<evidence type="ECO:0000256" key="6">
    <source>
        <dbReference type="SAM" id="SignalP"/>
    </source>
</evidence>
<dbReference type="Proteomes" id="UP001591681">
    <property type="component" value="Unassembled WGS sequence"/>
</dbReference>
<dbReference type="GO" id="GO:0005576">
    <property type="term" value="C:extracellular region"/>
    <property type="evidence" value="ECO:0007669"/>
    <property type="project" value="UniProtKB-SubCell"/>
</dbReference>
<comment type="similarity">
    <text evidence="2">Belongs to the leptin family.</text>
</comment>
<dbReference type="InterPro" id="IPR000065">
    <property type="entry name" value="Leptin"/>
</dbReference>
<evidence type="ECO:0000313" key="7">
    <source>
        <dbReference type="EMBL" id="KAL2093702.1"/>
    </source>
</evidence>
<dbReference type="InterPro" id="IPR009079">
    <property type="entry name" value="4_helix_cytokine-like_core"/>
</dbReference>
<accession>A0ABD1K3K6</accession>
<dbReference type="AlphaFoldDB" id="A0ABD1K3K6"/>
<dbReference type="Gene3D" id="1.20.1250.10">
    <property type="match status" value="1"/>
</dbReference>
<keyword evidence="8" id="KW-1185">Reference proteome</keyword>
<feature type="signal peptide" evidence="6">
    <location>
        <begin position="1"/>
        <end position="21"/>
    </location>
</feature>
<dbReference type="SUPFAM" id="SSF47266">
    <property type="entry name" value="4-helical cytokines"/>
    <property type="match status" value="1"/>
</dbReference>
<evidence type="ECO:0000313" key="8">
    <source>
        <dbReference type="Proteomes" id="UP001591681"/>
    </source>
</evidence>
<dbReference type="PANTHER" id="PTHR11724:SF1">
    <property type="entry name" value="LEPTIN"/>
    <property type="match status" value="1"/>
</dbReference>
<keyword evidence="6" id="KW-0732">Signal</keyword>
<feature type="chain" id="PRO_5044785423" description="Leptin" evidence="6">
    <location>
        <begin position="22"/>
        <end position="164"/>
    </location>
</feature>